<dbReference type="SUPFAM" id="SSF56003">
    <property type="entry name" value="Molybdenum cofactor-binding domain"/>
    <property type="match status" value="1"/>
</dbReference>
<evidence type="ECO:0000313" key="5">
    <source>
        <dbReference type="Proteomes" id="UP000199586"/>
    </source>
</evidence>
<name>A0A1I5UVS8_9SPHN</name>
<evidence type="ECO:0000256" key="2">
    <source>
        <dbReference type="ARBA" id="ARBA00023002"/>
    </source>
</evidence>
<organism evidence="4 5">
    <name type="scientific">Sphingomonas rubra</name>
    <dbReference type="NCBI Taxonomy" id="634430"/>
    <lineage>
        <taxon>Bacteria</taxon>
        <taxon>Pseudomonadati</taxon>
        <taxon>Pseudomonadota</taxon>
        <taxon>Alphaproteobacteria</taxon>
        <taxon>Sphingomonadales</taxon>
        <taxon>Sphingomonadaceae</taxon>
        <taxon>Sphingomonas</taxon>
    </lineage>
</organism>
<keyword evidence="5" id="KW-1185">Reference proteome</keyword>
<reference evidence="5" key="1">
    <citation type="submission" date="2016-10" db="EMBL/GenBank/DDBJ databases">
        <authorList>
            <person name="Varghese N."/>
            <person name="Submissions S."/>
        </authorList>
    </citation>
    <scope>NUCLEOTIDE SEQUENCE [LARGE SCALE GENOMIC DNA]</scope>
    <source>
        <strain evidence="5">CGMCC 1.9113</strain>
    </source>
</reference>
<dbReference type="Gene3D" id="3.30.365.10">
    <property type="entry name" value="Aldehyde oxidase/xanthine dehydrogenase, molybdopterin binding domain"/>
    <property type="match status" value="4"/>
</dbReference>
<dbReference type="SMART" id="SM01008">
    <property type="entry name" value="Ald_Xan_dh_C"/>
    <property type="match status" value="1"/>
</dbReference>
<dbReference type="RefSeq" id="WP_093334485.1">
    <property type="nucleotide sequence ID" value="NZ_FOXP01000017.1"/>
</dbReference>
<dbReference type="Pfam" id="PF01315">
    <property type="entry name" value="Ald_Xan_dh_C"/>
    <property type="match status" value="1"/>
</dbReference>
<dbReference type="InterPro" id="IPR036856">
    <property type="entry name" value="Ald_Oxase/Xan_DH_a/b_sf"/>
</dbReference>
<dbReference type="PANTHER" id="PTHR11908">
    <property type="entry name" value="XANTHINE DEHYDROGENASE"/>
    <property type="match status" value="1"/>
</dbReference>
<keyword evidence="1" id="KW-0500">Molybdenum</keyword>
<keyword evidence="2" id="KW-0560">Oxidoreductase</keyword>
<dbReference type="InterPro" id="IPR037165">
    <property type="entry name" value="AldOxase/xan_DH_Mopterin-bd_sf"/>
</dbReference>
<dbReference type="Pfam" id="PF20256">
    <property type="entry name" value="MoCoBD_2"/>
    <property type="match status" value="1"/>
</dbReference>
<feature type="domain" description="Aldehyde oxidase/xanthine dehydrogenase a/b hammerhead" evidence="3">
    <location>
        <begin position="61"/>
        <end position="175"/>
    </location>
</feature>
<evidence type="ECO:0000256" key="1">
    <source>
        <dbReference type="ARBA" id="ARBA00022505"/>
    </source>
</evidence>
<dbReference type="Pfam" id="PF02738">
    <property type="entry name" value="MoCoBD_1"/>
    <property type="match status" value="1"/>
</dbReference>
<gene>
    <name evidence="4" type="ORF">SAMN04488241_1173</name>
</gene>
<dbReference type="InterPro" id="IPR000674">
    <property type="entry name" value="Ald_Oxase/Xan_DH_a/b"/>
</dbReference>
<proteinExistence type="predicted"/>
<dbReference type="InterPro" id="IPR016208">
    <property type="entry name" value="Ald_Oxase/xanthine_DH-like"/>
</dbReference>
<accession>A0A1I5UVS8</accession>
<evidence type="ECO:0000313" key="4">
    <source>
        <dbReference type="EMBL" id="SFP99137.1"/>
    </source>
</evidence>
<dbReference type="PANTHER" id="PTHR11908:SF132">
    <property type="entry name" value="ALDEHYDE OXIDASE 1-RELATED"/>
    <property type="match status" value="1"/>
</dbReference>
<dbReference type="InterPro" id="IPR046867">
    <property type="entry name" value="AldOxase/xan_DH_MoCoBD2"/>
</dbReference>
<dbReference type="STRING" id="634430.SAMN04488241_1173"/>
<dbReference type="InterPro" id="IPR008274">
    <property type="entry name" value="AldOxase/xan_DH_MoCoBD1"/>
</dbReference>
<dbReference type="SUPFAM" id="SSF54665">
    <property type="entry name" value="CO dehydrogenase molybdoprotein N-domain-like"/>
    <property type="match status" value="1"/>
</dbReference>
<dbReference type="GO" id="GO:0016491">
    <property type="term" value="F:oxidoreductase activity"/>
    <property type="evidence" value="ECO:0007669"/>
    <property type="project" value="UniProtKB-KW"/>
</dbReference>
<dbReference type="GO" id="GO:0005506">
    <property type="term" value="F:iron ion binding"/>
    <property type="evidence" value="ECO:0007669"/>
    <property type="project" value="InterPro"/>
</dbReference>
<dbReference type="EMBL" id="FOXP01000017">
    <property type="protein sequence ID" value="SFP99137.1"/>
    <property type="molecule type" value="Genomic_DNA"/>
</dbReference>
<evidence type="ECO:0000259" key="3">
    <source>
        <dbReference type="SMART" id="SM01008"/>
    </source>
</evidence>
<dbReference type="Proteomes" id="UP000199586">
    <property type="component" value="Unassembled WGS sequence"/>
</dbReference>
<sequence>MSIIDSAKQAAQGLVQGAMTKLVPLAPDSWIPGGVPDPLIARKHGLIGKPVSRLDGALKVRGDAAFAAEHRFADMTYAALAYATIARGRIAAIDTAAAEAAPGVVLVMTHLNAPRMATPPVFGSSPSAVGPADLSILQDDRIHWNGQPIACVLAETQEQADHAASLLRITYGAEPSTTTLAGAKANGIEPGLFMGQPLLNEIGDAEAAFAAAPHKVDRTYRTPRHNHNPIEPHAATLAWVGDELTIHDASQMVTQQAQTMADTFGLATDKVRLTSPYVGGGFGSKGLWDHQVIGAAAAKLARRPVRIALSREGVYRVVGGRTLTEQRVAIGADADGRFQALIHTGLSVMTPQNSMPEPFILGTQAAYAAPNILLKVEVARMNMLANTFMRAPGEAVGTFALESAIDELAVELGIDPVELRLRNEPDKDPTNGLPFSSRHIAQAWRDGAERFGWHARPPRSTRREGEWLVGVGCATGTYPYYRMPGAEARITLTRDGDGVKALVEVAAAEMGMGTSTTTAIVAAERLGLPLDRVEVGYGDSAIPGAIMAGGSQQTAAIGAAVIAAQTALVGDLIKLAGNDSPLAGLSPDEVGCDDGGLGSLADPTRRESYASILGRSQRDSVSATKAGSLPLETMHWSMHSHSALFCEVRVNTVTGETRVSRFLGSFDCGRILNLKTARSQFRGGIIMGLGMALMEETQFDERNGRIMNPSLAEYHVPVHLDVPEIDVIWTDIPDPHAPMGAHGIGEIGITGVAAAVANAIYDATGTRVRDLPITLDKVI</sequence>
<dbReference type="Gene3D" id="3.90.1170.50">
    <property type="entry name" value="Aldehyde oxidase/xanthine dehydrogenase, a/b hammerhead"/>
    <property type="match status" value="1"/>
</dbReference>
<protein>
    <submittedName>
        <fullName evidence="4">Xanthine dehydrogenase YagR molybdenum-binding subunit</fullName>
    </submittedName>
</protein>
<dbReference type="AlphaFoldDB" id="A0A1I5UVS8"/>
<dbReference type="OrthoDB" id="8428274at2"/>